<dbReference type="RefSeq" id="WP_082604543.1">
    <property type="nucleotide sequence ID" value="NZ_LNUA01000005.1"/>
</dbReference>
<dbReference type="Proteomes" id="UP000196232">
    <property type="component" value="Unassembled WGS sequence"/>
</dbReference>
<protein>
    <recommendedName>
        <fullName evidence="3">XkdX family protein</fullName>
    </recommendedName>
</protein>
<dbReference type="EMBL" id="MYFM01000001">
    <property type="protein sequence ID" value="OVE98891.1"/>
    <property type="molecule type" value="Genomic_DNA"/>
</dbReference>
<dbReference type="Pfam" id="PF09693">
    <property type="entry name" value="Phage_XkdX"/>
    <property type="match status" value="1"/>
</dbReference>
<reference evidence="1 2" key="1">
    <citation type="submission" date="2017-03" db="EMBL/GenBank/DDBJ databases">
        <title>Genome sequence of Lactobacillus bobalius KACC 16343.</title>
        <authorList>
            <person name="Chun J."/>
        </authorList>
    </citation>
    <scope>NUCLEOTIDE SEQUENCE [LARGE SCALE GENOMIC DNA]</scope>
    <source>
        <strain evidence="1 2">KACC 16343</strain>
    </source>
</reference>
<accession>A0A202FEJ4</accession>
<comment type="caution">
    <text evidence="1">The sequence shown here is derived from an EMBL/GenBank/DDBJ whole genome shotgun (WGS) entry which is preliminary data.</text>
</comment>
<evidence type="ECO:0008006" key="3">
    <source>
        <dbReference type="Google" id="ProtNLM"/>
    </source>
</evidence>
<dbReference type="AlphaFoldDB" id="A0A202FEJ4"/>
<name>A0A202FEJ4_9LACO</name>
<proteinExistence type="predicted"/>
<sequence length="46" mass="5363">MTELLKMEFGWGTLKAADIVDYVPMIISKDDYKYITGQEYQENKEG</sequence>
<evidence type="ECO:0000313" key="1">
    <source>
        <dbReference type="EMBL" id="OVE98891.1"/>
    </source>
</evidence>
<organism evidence="1 2">
    <name type="scientific">Companilactobacillus bobalius</name>
    <dbReference type="NCBI Taxonomy" id="2801451"/>
    <lineage>
        <taxon>Bacteria</taxon>
        <taxon>Bacillati</taxon>
        <taxon>Bacillota</taxon>
        <taxon>Bacilli</taxon>
        <taxon>Lactobacillales</taxon>
        <taxon>Lactobacillaceae</taxon>
        <taxon>Companilactobacillus</taxon>
    </lineage>
</organism>
<dbReference type="InterPro" id="IPR010022">
    <property type="entry name" value="XkdX"/>
</dbReference>
<evidence type="ECO:0000313" key="2">
    <source>
        <dbReference type="Proteomes" id="UP000196232"/>
    </source>
</evidence>
<gene>
    <name evidence="1" type="ORF">LKACC16343_00003</name>
</gene>